<dbReference type="Pfam" id="PF10387">
    <property type="entry name" value="DUF2442"/>
    <property type="match status" value="1"/>
</dbReference>
<dbReference type="SUPFAM" id="SSF143880">
    <property type="entry name" value="NE0471 N-terminal domain-like"/>
    <property type="match status" value="1"/>
</dbReference>
<dbReference type="Proteomes" id="UP000322454">
    <property type="component" value="Unassembled WGS sequence"/>
</dbReference>
<protein>
    <submittedName>
        <fullName evidence="1">DUF2442 domain-containing protein</fullName>
    </submittedName>
</protein>
<gene>
    <name evidence="1" type="ORF">EVJ48_05980</name>
</gene>
<dbReference type="AlphaFoldDB" id="A0A520XCF7"/>
<sequence>MYYDIKEAKHIDRYKLEITFADGKRGIVDLEDYIKKGGVFKRFSDFNYFLKFYIDKELFVLSWPDGLDIAPESVYDKISEHVGSSV</sequence>
<name>A0A520XCF7_9DELT</name>
<dbReference type="InterPro" id="IPR018841">
    <property type="entry name" value="DUF2442"/>
</dbReference>
<organism evidence="1 2">
    <name type="scientific">Candidatus Acidulodesulfobacterium acidiphilum</name>
    <dbReference type="NCBI Taxonomy" id="2597224"/>
    <lineage>
        <taxon>Bacteria</taxon>
        <taxon>Deltaproteobacteria</taxon>
        <taxon>Candidatus Acidulodesulfobacterales</taxon>
        <taxon>Candidatus Acidulodesulfobacterium</taxon>
    </lineage>
</organism>
<proteinExistence type="predicted"/>
<accession>A0A520XCF7</accession>
<evidence type="ECO:0000313" key="2">
    <source>
        <dbReference type="Proteomes" id="UP000322454"/>
    </source>
</evidence>
<comment type="caution">
    <text evidence="1">The sequence shown here is derived from an EMBL/GenBank/DDBJ whole genome shotgun (WGS) entry which is preliminary data.</text>
</comment>
<dbReference type="InterPro" id="IPR036782">
    <property type="entry name" value="NE0471-like_N"/>
</dbReference>
<dbReference type="EMBL" id="SHMQ01000014">
    <property type="protein sequence ID" value="RZV38818.1"/>
    <property type="molecule type" value="Genomic_DNA"/>
</dbReference>
<reference evidence="1 2" key="1">
    <citation type="submission" date="2019-01" db="EMBL/GenBank/DDBJ databases">
        <title>Insights into ecological role of a new deltaproteobacterial order Candidatus Sinidesulfobacterales (Sva0485) by metagenomics and metatranscriptomics.</title>
        <authorList>
            <person name="Tan S."/>
            <person name="Liu J."/>
            <person name="Fang Y."/>
            <person name="Hedlund B."/>
            <person name="Lian Z.-H."/>
            <person name="Huang L.-Y."/>
            <person name="Li J.-T."/>
            <person name="Huang L.-N."/>
            <person name="Li W.-J."/>
            <person name="Jiang H.-C."/>
            <person name="Dong H.-L."/>
            <person name="Shu W.-S."/>
        </authorList>
    </citation>
    <scope>NUCLEOTIDE SEQUENCE [LARGE SCALE GENOMIC DNA]</scope>
    <source>
        <strain evidence="1">AP4</strain>
    </source>
</reference>
<evidence type="ECO:0000313" key="1">
    <source>
        <dbReference type="EMBL" id="RZV38818.1"/>
    </source>
</evidence>
<dbReference type="Gene3D" id="3.30.2020.10">
    <property type="entry name" value="NE0471-like N-terminal domain"/>
    <property type="match status" value="1"/>
</dbReference>